<dbReference type="GO" id="GO:0016818">
    <property type="term" value="F:hydrolase activity, acting on acid anhydrides, in phosphorus-containing anhydrides"/>
    <property type="evidence" value="ECO:0007669"/>
    <property type="project" value="TreeGrafter"/>
</dbReference>
<comment type="caution">
    <text evidence="7">The sequence shown here is derived from an EMBL/GenBank/DDBJ whole genome shotgun (WGS) entry which is preliminary data.</text>
</comment>
<organism evidence="7 8">
    <name type="scientific">Candidatus Avichristensenella intestinipullorum</name>
    <dbReference type="NCBI Taxonomy" id="2840693"/>
    <lineage>
        <taxon>Bacteria</taxon>
        <taxon>Bacillati</taxon>
        <taxon>Bacillota</taxon>
        <taxon>Clostridia</taxon>
        <taxon>Candidatus Avichristensenella</taxon>
    </lineage>
</organism>
<dbReference type="CDD" id="cd18875">
    <property type="entry name" value="NUDIX_Hydrolase"/>
    <property type="match status" value="1"/>
</dbReference>
<dbReference type="InterPro" id="IPR015797">
    <property type="entry name" value="NUDIX_hydrolase-like_dom_sf"/>
</dbReference>
<dbReference type="Proteomes" id="UP000886819">
    <property type="component" value="Unassembled WGS sequence"/>
</dbReference>
<dbReference type="InterPro" id="IPR000086">
    <property type="entry name" value="NUDIX_hydrolase_dom"/>
</dbReference>
<comment type="similarity">
    <text evidence="2">Belongs to the Nudix hydrolase family.</text>
</comment>
<evidence type="ECO:0000256" key="3">
    <source>
        <dbReference type="ARBA" id="ARBA00022723"/>
    </source>
</evidence>
<feature type="domain" description="Nudix hydrolase" evidence="6">
    <location>
        <begin position="6"/>
        <end position="129"/>
    </location>
</feature>
<dbReference type="GO" id="GO:0046872">
    <property type="term" value="F:metal ion binding"/>
    <property type="evidence" value="ECO:0007669"/>
    <property type="project" value="UniProtKB-KW"/>
</dbReference>
<dbReference type="PANTHER" id="PTHR43758:SF2">
    <property type="entry name" value="OXIDIZED PURINE NUCLEOSIDE TRIPHOSPHATE HYDROLASE"/>
    <property type="match status" value="1"/>
</dbReference>
<evidence type="ECO:0000313" key="7">
    <source>
        <dbReference type="EMBL" id="HIQ62266.1"/>
    </source>
</evidence>
<reference evidence="7" key="1">
    <citation type="submission" date="2020-10" db="EMBL/GenBank/DDBJ databases">
        <authorList>
            <person name="Gilroy R."/>
        </authorList>
    </citation>
    <scope>NUCLEOTIDE SEQUENCE</scope>
    <source>
        <strain evidence="7">ChiHile30-977</strain>
    </source>
</reference>
<evidence type="ECO:0000259" key="6">
    <source>
        <dbReference type="PROSITE" id="PS51462"/>
    </source>
</evidence>
<keyword evidence="5" id="KW-0460">Magnesium</keyword>
<evidence type="ECO:0000256" key="4">
    <source>
        <dbReference type="ARBA" id="ARBA00022801"/>
    </source>
</evidence>
<evidence type="ECO:0000256" key="5">
    <source>
        <dbReference type="ARBA" id="ARBA00022842"/>
    </source>
</evidence>
<dbReference type="GO" id="GO:0005737">
    <property type="term" value="C:cytoplasm"/>
    <property type="evidence" value="ECO:0007669"/>
    <property type="project" value="TreeGrafter"/>
</dbReference>
<dbReference type="PROSITE" id="PS51462">
    <property type="entry name" value="NUDIX"/>
    <property type="match status" value="1"/>
</dbReference>
<name>A0A9D0YVQ4_9FIRM</name>
<protein>
    <submittedName>
        <fullName evidence="7">8-oxo-dGTP diphosphatase</fullName>
    </submittedName>
</protein>
<reference evidence="7" key="2">
    <citation type="journal article" date="2021" name="PeerJ">
        <title>Extensive microbial diversity within the chicken gut microbiome revealed by metagenomics and culture.</title>
        <authorList>
            <person name="Gilroy R."/>
            <person name="Ravi A."/>
            <person name="Getino M."/>
            <person name="Pursley I."/>
            <person name="Horton D.L."/>
            <person name="Alikhan N.F."/>
            <person name="Baker D."/>
            <person name="Gharbi K."/>
            <person name="Hall N."/>
            <person name="Watson M."/>
            <person name="Adriaenssens E.M."/>
            <person name="Foster-Nyarko E."/>
            <person name="Jarju S."/>
            <person name="Secka A."/>
            <person name="Antonio M."/>
            <person name="Oren A."/>
            <person name="Chaudhuri R.R."/>
            <person name="La Ragione R."/>
            <person name="Hildebrand F."/>
            <person name="Pallen M.J."/>
        </authorList>
    </citation>
    <scope>NUCLEOTIDE SEQUENCE</scope>
    <source>
        <strain evidence="7">ChiHile30-977</strain>
    </source>
</reference>
<dbReference type="Pfam" id="PF00293">
    <property type="entry name" value="NUDIX"/>
    <property type="match status" value="1"/>
</dbReference>
<dbReference type="PANTHER" id="PTHR43758">
    <property type="entry name" value="7,8-DIHYDRO-8-OXOGUANINE TRIPHOSPHATASE"/>
    <property type="match status" value="1"/>
</dbReference>
<proteinExistence type="inferred from homology"/>
<gene>
    <name evidence="7" type="ORF">IAA66_01605</name>
</gene>
<evidence type="ECO:0000256" key="2">
    <source>
        <dbReference type="ARBA" id="ARBA00005582"/>
    </source>
</evidence>
<sequence length="150" mass="17381">MDRTQAVTLTNMCMVYNGRQVLVLEKADDDWRGITFPGGHVEKDESFADSVIREVLEETGLTIVSPQLCGIKDWIREDGSRYMVLLYRTNRFEGELRSSSEGRAFWAAPEDLPHENLSPDFMDVLKVLLDDTLSEFYYYLQDGQWHHTLQ</sequence>
<dbReference type="SUPFAM" id="SSF55811">
    <property type="entry name" value="Nudix"/>
    <property type="match status" value="1"/>
</dbReference>
<comment type="cofactor">
    <cofactor evidence="1">
        <name>Mg(2+)</name>
        <dbReference type="ChEBI" id="CHEBI:18420"/>
    </cofactor>
</comment>
<dbReference type="AlphaFoldDB" id="A0A9D0YVQ4"/>
<accession>A0A9D0YVQ4</accession>
<keyword evidence="3" id="KW-0479">Metal-binding</keyword>
<evidence type="ECO:0000256" key="1">
    <source>
        <dbReference type="ARBA" id="ARBA00001946"/>
    </source>
</evidence>
<keyword evidence="4" id="KW-0378">Hydrolase</keyword>
<dbReference type="Gene3D" id="3.90.79.10">
    <property type="entry name" value="Nucleoside Triphosphate Pyrophosphohydrolase"/>
    <property type="match status" value="1"/>
</dbReference>
<evidence type="ECO:0000313" key="8">
    <source>
        <dbReference type="Proteomes" id="UP000886819"/>
    </source>
</evidence>
<dbReference type="EMBL" id="DVFI01000024">
    <property type="protein sequence ID" value="HIQ62266.1"/>
    <property type="molecule type" value="Genomic_DNA"/>
</dbReference>